<dbReference type="AlphaFoldDB" id="A0A1V9X2B4"/>
<dbReference type="Proteomes" id="UP000192247">
    <property type="component" value="Unassembled WGS sequence"/>
</dbReference>
<reference evidence="1 2" key="1">
    <citation type="journal article" date="2017" name="Gigascience">
        <title>Draft genome of the honey bee ectoparasitic mite, Tropilaelaps mercedesae, is shaped by the parasitic life history.</title>
        <authorList>
            <person name="Dong X."/>
            <person name="Armstrong S.D."/>
            <person name="Xia D."/>
            <person name="Makepeace B.L."/>
            <person name="Darby A.C."/>
            <person name="Kadowaki T."/>
        </authorList>
    </citation>
    <scope>NUCLEOTIDE SEQUENCE [LARGE SCALE GENOMIC DNA]</scope>
    <source>
        <strain evidence="1">Wuxi-XJTLU</strain>
    </source>
</reference>
<evidence type="ECO:0000313" key="1">
    <source>
        <dbReference type="EMBL" id="OQR67392.1"/>
    </source>
</evidence>
<gene>
    <name evidence="1" type="ORF">BIW11_04771</name>
</gene>
<keyword evidence="2" id="KW-1185">Reference proteome</keyword>
<sequence>MMAELFADAEGLVCHKFTR</sequence>
<name>A0A1V9X2B4_9ACAR</name>
<proteinExistence type="predicted"/>
<evidence type="ECO:0000313" key="2">
    <source>
        <dbReference type="Proteomes" id="UP000192247"/>
    </source>
</evidence>
<organism evidence="1 2">
    <name type="scientific">Tropilaelaps mercedesae</name>
    <dbReference type="NCBI Taxonomy" id="418985"/>
    <lineage>
        <taxon>Eukaryota</taxon>
        <taxon>Metazoa</taxon>
        <taxon>Ecdysozoa</taxon>
        <taxon>Arthropoda</taxon>
        <taxon>Chelicerata</taxon>
        <taxon>Arachnida</taxon>
        <taxon>Acari</taxon>
        <taxon>Parasitiformes</taxon>
        <taxon>Mesostigmata</taxon>
        <taxon>Gamasina</taxon>
        <taxon>Dermanyssoidea</taxon>
        <taxon>Laelapidae</taxon>
        <taxon>Tropilaelaps</taxon>
    </lineage>
</organism>
<dbReference type="InParanoid" id="A0A1V9X2B4"/>
<accession>A0A1V9X2B4</accession>
<comment type="caution">
    <text evidence="1">The sequence shown here is derived from an EMBL/GenBank/DDBJ whole genome shotgun (WGS) entry which is preliminary data.</text>
</comment>
<protein>
    <submittedName>
        <fullName evidence="1">Uncharacterized protein</fullName>
    </submittedName>
</protein>
<dbReference type="EMBL" id="MNPL01028932">
    <property type="protein sequence ID" value="OQR67392.1"/>
    <property type="molecule type" value="Genomic_DNA"/>
</dbReference>